<dbReference type="EMBL" id="CDQK01000003">
    <property type="protein sequence ID" value="CEP22911.1"/>
    <property type="molecule type" value="Genomic_DNA"/>
</dbReference>
<dbReference type="Proteomes" id="UP000038830">
    <property type="component" value="Unassembled WGS sequence"/>
</dbReference>
<reference evidence="3" key="1">
    <citation type="journal article" date="2015" name="J. Biotechnol.">
        <title>The structure of the Cyberlindnera jadinii genome and its relation to Candida utilis analyzed by the occurrence of single nucleotide polymorphisms.</title>
        <authorList>
            <person name="Rupp O."/>
            <person name="Brinkrolf K."/>
            <person name="Buerth C."/>
            <person name="Kunigo M."/>
            <person name="Schneider J."/>
            <person name="Jaenicke S."/>
            <person name="Goesmann A."/>
            <person name="Puehler A."/>
            <person name="Jaeger K.-E."/>
            <person name="Ernst J.F."/>
        </authorList>
    </citation>
    <scope>NUCLEOTIDE SEQUENCE [LARGE SCALE GENOMIC DNA]</scope>
    <source>
        <strain evidence="3">ATCC 18201 / CBS 1600 / BCRC 20928 / JCM 3617 / NBRC 0987 / NRRL Y-1542</strain>
    </source>
</reference>
<evidence type="ECO:0000313" key="3">
    <source>
        <dbReference type="Proteomes" id="UP000038830"/>
    </source>
</evidence>
<protein>
    <submittedName>
        <fullName evidence="2">Uncharacterized protein</fullName>
    </submittedName>
</protein>
<sequence>MKGTIRQEDLPPLAEPDNGTMDDRIRGGRRNKAEMADRVLEKIICDGVLIMIPTLNTSLRMTPTVLM</sequence>
<accession>A0A0H5C4K4</accession>
<evidence type="ECO:0000313" key="2">
    <source>
        <dbReference type="EMBL" id="CEP22911.1"/>
    </source>
</evidence>
<feature type="region of interest" description="Disordered" evidence="1">
    <location>
        <begin position="1"/>
        <end position="29"/>
    </location>
</feature>
<evidence type="ECO:0000256" key="1">
    <source>
        <dbReference type="SAM" id="MobiDB-lite"/>
    </source>
</evidence>
<name>A0A0H5C4K4_CYBJN</name>
<gene>
    <name evidence="2" type="ORF">BN1211_3370</name>
</gene>
<proteinExistence type="predicted"/>
<dbReference type="AlphaFoldDB" id="A0A0H5C4K4"/>
<feature type="non-terminal residue" evidence="2">
    <location>
        <position position="67"/>
    </location>
</feature>
<organism evidence="2 3">
    <name type="scientific">Cyberlindnera jadinii (strain ATCC 18201 / CBS 1600 / BCRC 20928 / JCM 3617 / NBRC 0987 / NRRL Y-1542)</name>
    <name type="common">Torula yeast</name>
    <name type="synonym">Candida utilis</name>
    <dbReference type="NCBI Taxonomy" id="983966"/>
    <lineage>
        <taxon>Eukaryota</taxon>
        <taxon>Fungi</taxon>
        <taxon>Dikarya</taxon>
        <taxon>Ascomycota</taxon>
        <taxon>Saccharomycotina</taxon>
        <taxon>Saccharomycetes</taxon>
        <taxon>Phaffomycetales</taxon>
        <taxon>Phaffomycetaceae</taxon>
        <taxon>Cyberlindnera</taxon>
    </lineage>
</organism>